<evidence type="ECO:0000256" key="2">
    <source>
        <dbReference type="ARBA" id="ARBA00022737"/>
    </source>
</evidence>
<dbReference type="GO" id="GO:0005737">
    <property type="term" value="C:cytoplasm"/>
    <property type="evidence" value="ECO:0007669"/>
    <property type="project" value="TreeGrafter"/>
</dbReference>
<dbReference type="KEGG" id="ehx:EMIHUDRAFT_435954"/>
<evidence type="ECO:0000313" key="7">
    <source>
        <dbReference type="EnsemblProtists" id="EOD20004"/>
    </source>
</evidence>
<name>A0A0D3J919_EMIH1</name>
<sequence length="494" mass="52746">MAGAASNSSDAGFGRGEAAGATDAGGDGMDIEDCEEKARDPIGHKPSPVLPELPAQLKNLKRVGRNYVGSTGDSSVVFRDFVGSRARRAANVFGGDEAEAAWVCLLKNPEVVRAVYLELCEDYDSERLTELKRFVDTNTSTPFFELRERAAYLRVLVQHGSSVSEEHLHRWDAAPYPTRESLEIDALDMLVQALPRCVGAPRSVLELAGLAEPHECNICLLRAVKPASDEQIAAGEPTVRFLFRGPCRHGVCEDCARRDAQRQLPGVVYDLTAAASRGELKCVVCSAAVEWPGRRSAPYIYEEADGSKGRGPLPGGASLLDWRRYLLPDALLLDLITPEKARCNEFPLHVAARSGCSATAISKLIDAFPAAASEPSSARAQRGDGQLPLHSAAKISTSHEVVEALTRCYPDGLTAQDYAGRTPLLCAAGNPCIEVIESLILGPPEGTLGLGLGEPALHIADYNGATPLSLASENGYVADGAANVMQRYEKASAP</sequence>
<feature type="compositionally biased region" description="Polar residues" evidence="6">
    <location>
        <begin position="1"/>
        <end position="10"/>
    </location>
</feature>
<reference evidence="8" key="1">
    <citation type="journal article" date="2013" name="Nature">
        <title>Pan genome of the phytoplankton Emiliania underpins its global distribution.</title>
        <authorList>
            <person name="Read B.A."/>
            <person name="Kegel J."/>
            <person name="Klute M.J."/>
            <person name="Kuo A."/>
            <person name="Lefebvre S.C."/>
            <person name="Maumus F."/>
            <person name="Mayer C."/>
            <person name="Miller J."/>
            <person name="Monier A."/>
            <person name="Salamov A."/>
            <person name="Young J."/>
            <person name="Aguilar M."/>
            <person name="Claverie J.M."/>
            <person name="Frickenhaus S."/>
            <person name="Gonzalez K."/>
            <person name="Herman E.K."/>
            <person name="Lin Y.C."/>
            <person name="Napier J."/>
            <person name="Ogata H."/>
            <person name="Sarno A.F."/>
            <person name="Shmutz J."/>
            <person name="Schroeder D."/>
            <person name="de Vargas C."/>
            <person name="Verret F."/>
            <person name="von Dassow P."/>
            <person name="Valentin K."/>
            <person name="Van de Peer Y."/>
            <person name="Wheeler G."/>
            <person name="Dacks J.B."/>
            <person name="Delwiche C.F."/>
            <person name="Dyhrman S.T."/>
            <person name="Glockner G."/>
            <person name="John U."/>
            <person name="Richards T."/>
            <person name="Worden A.Z."/>
            <person name="Zhang X."/>
            <person name="Grigoriev I.V."/>
            <person name="Allen A.E."/>
            <person name="Bidle K."/>
            <person name="Borodovsky M."/>
            <person name="Bowler C."/>
            <person name="Brownlee C."/>
            <person name="Cock J.M."/>
            <person name="Elias M."/>
            <person name="Gladyshev V.N."/>
            <person name="Groth M."/>
            <person name="Guda C."/>
            <person name="Hadaegh A."/>
            <person name="Iglesias-Rodriguez M.D."/>
            <person name="Jenkins J."/>
            <person name="Jones B.M."/>
            <person name="Lawson T."/>
            <person name="Leese F."/>
            <person name="Lindquist E."/>
            <person name="Lobanov A."/>
            <person name="Lomsadze A."/>
            <person name="Malik S.B."/>
            <person name="Marsh M.E."/>
            <person name="Mackinder L."/>
            <person name="Mock T."/>
            <person name="Mueller-Roeber B."/>
            <person name="Pagarete A."/>
            <person name="Parker M."/>
            <person name="Probert I."/>
            <person name="Quesneville H."/>
            <person name="Raines C."/>
            <person name="Rensing S.A."/>
            <person name="Riano-Pachon D.M."/>
            <person name="Richier S."/>
            <person name="Rokitta S."/>
            <person name="Shiraiwa Y."/>
            <person name="Soanes D.M."/>
            <person name="van der Giezen M."/>
            <person name="Wahlund T.M."/>
            <person name="Williams B."/>
            <person name="Wilson W."/>
            <person name="Wolfe G."/>
            <person name="Wurch L.L."/>
        </authorList>
    </citation>
    <scope>NUCLEOTIDE SEQUENCE</scope>
</reference>
<keyword evidence="3" id="KW-0863">Zinc-finger</keyword>
<dbReference type="GeneID" id="17265502"/>
<keyword evidence="8" id="KW-1185">Reference proteome</keyword>
<dbReference type="Gene3D" id="3.30.40.10">
    <property type="entry name" value="Zinc/RING finger domain, C3HC4 (zinc finger)"/>
    <property type="match status" value="1"/>
</dbReference>
<dbReference type="InterPro" id="IPR013083">
    <property type="entry name" value="Znf_RING/FYVE/PHD"/>
</dbReference>
<dbReference type="STRING" id="2903.R1EGP4"/>
<dbReference type="GO" id="GO:0008270">
    <property type="term" value="F:zinc ion binding"/>
    <property type="evidence" value="ECO:0007669"/>
    <property type="project" value="UniProtKB-KW"/>
</dbReference>
<evidence type="ECO:0000256" key="5">
    <source>
        <dbReference type="ARBA" id="ARBA00023043"/>
    </source>
</evidence>
<dbReference type="InterPro" id="IPR002110">
    <property type="entry name" value="Ankyrin_rpt"/>
</dbReference>
<keyword evidence="2" id="KW-0677">Repeat</keyword>
<dbReference type="GO" id="GO:0051015">
    <property type="term" value="F:actin filament binding"/>
    <property type="evidence" value="ECO:0007669"/>
    <property type="project" value="TreeGrafter"/>
</dbReference>
<dbReference type="PANTHER" id="PTHR24153">
    <property type="entry name" value="ESPIN"/>
    <property type="match status" value="1"/>
</dbReference>
<evidence type="ECO:0000256" key="1">
    <source>
        <dbReference type="ARBA" id="ARBA00022723"/>
    </source>
</evidence>
<dbReference type="GO" id="GO:0051017">
    <property type="term" value="P:actin filament bundle assembly"/>
    <property type="evidence" value="ECO:0007669"/>
    <property type="project" value="TreeGrafter"/>
</dbReference>
<dbReference type="Gene3D" id="1.25.40.20">
    <property type="entry name" value="Ankyrin repeat-containing domain"/>
    <property type="match status" value="1"/>
</dbReference>
<dbReference type="InterPro" id="IPR017907">
    <property type="entry name" value="Znf_RING_CS"/>
</dbReference>
<dbReference type="Proteomes" id="UP000013827">
    <property type="component" value="Unassembled WGS sequence"/>
</dbReference>
<dbReference type="EnsemblProtists" id="EOD20004">
    <property type="protein sequence ID" value="EOD20004"/>
    <property type="gene ID" value="EMIHUDRAFT_435954"/>
</dbReference>
<dbReference type="InterPro" id="IPR036770">
    <property type="entry name" value="Ankyrin_rpt-contain_sf"/>
</dbReference>
<keyword evidence="4" id="KW-0862">Zinc</keyword>
<evidence type="ECO:0000313" key="8">
    <source>
        <dbReference type="Proteomes" id="UP000013827"/>
    </source>
</evidence>
<dbReference type="Pfam" id="PF12796">
    <property type="entry name" value="Ank_2"/>
    <property type="match status" value="1"/>
</dbReference>
<evidence type="ECO:0000256" key="3">
    <source>
        <dbReference type="ARBA" id="ARBA00022771"/>
    </source>
</evidence>
<dbReference type="PaxDb" id="2903-EOD20004"/>
<feature type="compositionally biased region" description="Gly residues" evidence="6">
    <location>
        <begin position="13"/>
        <end position="28"/>
    </location>
</feature>
<dbReference type="PROSITE" id="PS00518">
    <property type="entry name" value="ZF_RING_1"/>
    <property type="match status" value="1"/>
</dbReference>
<dbReference type="AlphaFoldDB" id="A0A0D3J919"/>
<evidence type="ECO:0000256" key="4">
    <source>
        <dbReference type="ARBA" id="ARBA00022833"/>
    </source>
</evidence>
<dbReference type="HOGENOM" id="CLU_043095_0_0_1"/>
<dbReference type="RefSeq" id="XP_005772433.1">
    <property type="nucleotide sequence ID" value="XM_005772376.1"/>
</dbReference>
<proteinExistence type="predicted"/>
<dbReference type="InterPro" id="IPR052420">
    <property type="entry name" value="Espin/Espin-like"/>
</dbReference>
<dbReference type="SUPFAM" id="SSF48403">
    <property type="entry name" value="Ankyrin repeat"/>
    <property type="match status" value="1"/>
</dbReference>
<accession>A0A0D3J919</accession>
<feature type="region of interest" description="Disordered" evidence="6">
    <location>
        <begin position="1"/>
        <end position="32"/>
    </location>
</feature>
<dbReference type="PANTHER" id="PTHR24153:SF8">
    <property type="entry name" value="FORKED, ISOFORM F"/>
    <property type="match status" value="1"/>
</dbReference>
<keyword evidence="1" id="KW-0479">Metal-binding</keyword>
<keyword evidence="5" id="KW-0040">ANK repeat</keyword>
<protein>
    <submittedName>
        <fullName evidence="7">Uncharacterized protein</fullName>
    </submittedName>
</protein>
<reference evidence="7" key="2">
    <citation type="submission" date="2024-10" db="UniProtKB">
        <authorList>
            <consortium name="EnsemblProtists"/>
        </authorList>
    </citation>
    <scope>IDENTIFICATION</scope>
</reference>
<evidence type="ECO:0000256" key="6">
    <source>
        <dbReference type="SAM" id="MobiDB-lite"/>
    </source>
</evidence>
<organism evidence="7 8">
    <name type="scientific">Emiliania huxleyi (strain CCMP1516)</name>
    <dbReference type="NCBI Taxonomy" id="280463"/>
    <lineage>
        <taxon>Eukaryota</taxon>
        <taxon>Haptista</taxon>
        <taxon>Haptophyta</taxon>
        <taxon>Prymnesiophyceae</taxon>
        <taxon>Isochrysidales</taxon>
        <taxon>Noelaerhabdaceae</taxon>
        <taxon>Emiliania</taxon>
    </lineage>
</organism>